<dbReference type="HOGENOM" id="CLU_063118_0_0_1"/>
<dbReference type="EMBL" id="GL379797">
    <property type="protein sequence ID" value="EGT32515.1"/>
    <property type="molecule type" value="Genomic_DNA"/>
</dbReference>
<dbReference type="Proteomes" id="UP000008068">
    <property type="component" value="Unassembled WGS sequence"/>
</dbReference>
<evidence type="ECO:0000313" key="1">
    <source>
        <dbReference type="EMBL" id="EGT32515.1"/>
    </source>
</evidence>
<proteinExistence type="predicted"/>
<dbReference type="AlphaFoldDB" id="G0MJH5"/>
<dbReference type="InParanoid" id="G0MJH5"/>
<dbReference type="eggNOG" id="ENOG502TKAV">
    <property type="taxonomic scope" value="Eukaryota"/>
</dbReference>
<dbReference type="PANTHER" id="PTHR21503">
    <property type="entry name" value="F-BOX-CONTAINING HYPOTHETICAL PROTEIN C.ELEGANS"/>
    <property type="match status" value="1"/>
</dbReference>
<sequence>MSLFPDFKPKGFPLLKLPLLARKCVIYQMDFMKVLELSLMSLRFHYTMLFTKLQVDRFEFLLNNDFLGIAIKDQTRALYFQVNTITKVCYTWRVNKQKTLMSRKKDYSSVDRYSEGKNYRIEVRPRGYRIETKIAMAEELTQHFLGFLKVKEFGFESDMRPVSNDVENCFAFRYAKDFDNLEFNRQCYKRNPVTPEGLKFLFESLQSNKLIVNLHVTDPNVQYLNPLNTRYLKIVEPNWTNFPGLGDDVERLELKNPFNEFPVEAVNKLMKNWIKGHYTKLADVIIWTRKVEDDLHEQLFSEINTVQTDFTDRDLRYRFLPPQSERLRDIVRVTDMRHATVSFADDRVSIYVWQDKHLIALLG</sequence>
<evidence type="ECO:0000313" key="2">
    <source>
        <dbReference type="Proteomes" id="UP000008068"/>
    </source>
</evidence>
<evidence type="ECO:0008006" key="3">
    <source>
        <dbReference type="Google" id="ProtNLM"/>
    </source>
</evidence>
<accession>G0MJH5</accession>
<organism evidence="2">
    <name type="scientific">Caenorhabditis brenneri</name>
    <name type="common">Nematode worm</name>
    <dbReference type="NCBI Taxonomy" id="135651"/>
    <lineage>
        <taxon>Eukaryota</taxon>
        <taxon>Metazoa</taxon>
        <taxon>Ecdysozoa</taxon>
        <taxon>Nematoda</taxon>
        <taxon>Chromadorea</taxon>
        <taxon>Rhabditida</taxon>
        <taxon>Rhabditina</taxon>
        <taxon>Rhabditomorpha</taxon>
        <taxon>Rhabditoidea</taxon>
        <taxon>Rhabditidae</taxon>
        <taxon>Peloderinae</taxon>
        <taxon>Caenorhabditis</taxon>
    </lineage>
</organism>
<name>G0MJH5_CAEBE</name>
<reference evidence="2" key="1">
    <citation type="submission" date="2011-07" db="EMBL/GenBank/DDBJ databases">
        <authorList>
            <consortium name="Caenorhabditis brenneri Sequencing and Analysis Consortium"/>
            <person name="Wilson R.K."/>
        </authorList>
    </citation>
    <scope>NUCLEOTIDE SEQUENCE [LARGE SCALE GENOMIC DNA]</scope>
    <source>
        <strain evidence="2">PB2801</strain>
    </source>
</reference>
<keyword evidence="2" id="KW-1185">Reference proteome</keyword>
<protein>
    <recommendedName>
        <fullName evidence="3">F-box associated domain-containing protein</fullName>
    </recommendedName>
</protein>
<gene>
    <name evidence="1" type="ORF">CAEBREN_22527</name>
</gene>
<dbReference type="PANTHER" id="PTHR21503:SF8">
    <property type="entry name" value="F-BOX ASSOCIATED DOMAIN-CONTAINING PROTEIN-RELATED"/>
    <property type="match status" value="1"/>
</dbReference>